<feature type="compositionally biased region" description="Polar residues" evidence="1">
    <location>
        <begin position="75"/>
        <end position="84"/>
    </location>
</feature>
<feature type="region of interest" description="Disordered" evidence="1">
    <location>
        <begin position="1"/>
        <end position="20"/>
    </location>
</feature>
<name>A0A5C6PMS8_9TELE</name>
<dbReference type="EMBL" id="RHFK02000002">
    <property type="protein sequence ID" value="TWW79600.1"/>
    <property type="molecule type" value="Genomic_DNA"/>
</dbReference>
<feature type="region of interest" description="Disordered" evidence="1">
    <location>
        <begin position="50"/>
        <end position="84"/>
    </location>
</feature>
<protein>
    <submittedName>
        <fullName evidence="2">Uncharacterized protein</fullName>
    </submittedName>
</protein>
<dbReference type="Proteomes" id="UP000324091">
    <property type="component" value="Chromosome 10"/>
</dbReference>
<feature type="compositionally biased region" description="Basic and acidic residues" evidence="1">
    <location>
        <begin position="55"/>
        <end position="64"/>
    </location>
</feature>
<dbReference type="AlphaFoldDB" id="A0A5C6PMS8"/>
<gene>
    <name evidence="2" type="ORF">D4764_10G0006300</name>
</gene>
<comment type="caution">
    <text evidence="2">The sequence shown here is derived from an EMBL/GenBank/DDBJ whole genome shotgun (WGS) entry which is preliminary data.</text>
</comment>
<reference evidence="2 3" key="1">
    <citation type="submission" date="2019-04" db="EMBL/GenBank/DDBJ databases">
        <title>Chromosome genome assembly for Takifugu flavidus.</title>
        <authorList>
            <person name="Xiao S."/>
        </authorList>
    </citation>
    <scope>NUCLEOTIDE SEQUENCE [LARGE SCALE GENOMIC DNA]</scope>
    <source>
        <strain evidence="2">HTHZ2018</strain>
        <tissue evidence="2">Muscle</tissue>
    </source>
</reference>
<keyword evidence="3" id="KW-1185">Reference proteome</keyword>
<sequence length="84" mass="9178">MNWPCGGTRQQRHPVDVAEADTAPRVAPECQILERVHLCEVIHVIIPQLQAQHASQEKPQKAADAEEFGSPSPPHQSINLLAVG</sequence>
<evidence type="ECO:0000313" key="2">
    <source>
        <dbReference type="EMBL" id="TWW79600.1"/>
    </source>
</evidence>
<evidence type="ECO:0000256" key="1">
    <source>
        <dbReference type="SAM" id="MobiDB-lite"/>
    </source>
</evidence>
<proteinExistence type="predicted"/>
<organism evidence="2 3">
    <name type="scientific">Takifugu flavidus</name>
    <name type="common">sansaifugu</name>
    <dbReference type="NCBI Taxonomy" id="433684"/>
    <lineage>
        <taxon>Eukaryota</taxon>
        <taxon>Metazoa</taxon>
        <taxon>Chordata</taxon>
        <taxon>Craniata</taxon>
        <taxon>Vertebrata</taxon>
        <taxon>Euteleostomi</taxon>
        <taxon>Actinopterygii</taxon>
        <taxon>Neopterygii</taxon>
        <taxon>Teleostei</taxon>
        <taxon>Neoteleostei</taxon>
        <taxon>Acanthomorphata</taxon>
        <taxon>Eupercaria</taxon>
        <taxon>Tetraodontiformes</taxon>
        <taxon>Tetradontoidea</taxon>
        <taxon>Tetraodontidae</taxon>
        <taxon>Takifugu</taxon>
    </lineage>
</organism>
<accession>A0A5C6PMS8</accession>
<evidence type="ECO:0000313" key="3">
    <source>
        <dbReference type="Proteomes" id="UP000324091"/>
    </source>
</evidence>